<dbReference type="InterPro" id="IPR027417">
    <property type="entry name" value="P-loop_NTPase"/>
</dbReference>
<dbReference type="RefSeq" id="XP_016241975.1">
    <property type="nucleotide sequence ID" value="XM_016400378.1"/>
</dbReference>
<evidence type="ECO:0000313" key="2">
    <source>
        <dbReference type="Proteomes" id="UP000054466"/>
    </source>
</evidence>
<dbReference type="OrthoDB" id="6161812at2759"/>
<feature type="non-terminal residue" evidence="1">
    <location>
        <position position="1"/>
    </location>
</feature>
<reference evidence="1 2" key="1">
    <citation type="submission" date="2015-01" db="EMBL/GenBank/DDBJ databases">
        <title>The Genome Sequence of Cladophialophora immunda CBS83496.</title>
        <authorList>
            <consortium name="The Broad Institute Genomics Platform"/>
            <person name="Cuomo C."/>
            <person name="de Hoog S."/>
            <person name="Gorbushina A."/>
            <person name="Stielow B."/>
            <person name="Teixiera M."/>
            <person name="Abouelleil A."/>
            <person name="Chapman S.B."/>
            <person name="Priest M."/>
            <person name="Young S.K."/>
            <person name="Wortman J."/>
            <person name="Nusbaum C."/>
            <person name="Birren B."/>
        </authorList>
    </citation>
    <scope>NUCLEOTIDE SEQUENCE [LARGE SCALE GENOMIC DNA]</scope>
    <source>
        <strain evidence="1 2">CBS 83496</strain>
    </source>
</reference>
<dbReference type="GeneID" id="27352005"/>
<organism evidence="1 2">
    <name type="scientific">Cladophialophora immunda</name>
    <dbReference type="NCBI Taxonomy" id="569365"/>
    <lineage>
        <taxon>Eukaryota</taxon>
        <taxon>Fungi</taxon>
        <taxon>Dikarya</taxon>
        <taxon>Ascomycota</taxon>
        <taxon>Pezizomycotina</taxon>
        <taxon>Eurotiomycetes</taxon>
        <taxon>Chaetothyriomycetidae</taxon>
        <taxon>Chaetothyriales</taxon>
        <taxon>Herpotrichiellaceae</taxon>
        <taxon>Cladophialophora</taxon>
    </lineage>
</organism>
<dbReference type="EMBL" id="KN847210">
    <property type="protein sequence ID" value="KIW21759.1"/>
    <property type="molecule type" value="Genomic_DNA"/>
</dbReference>
<name>A0A0D2CDW6_9EURO</name>
<proteinExistence type="predicted"/>
<accession>A0A0D2CDW6</accession>
<dbReference type="VEuPathDB" id="FungiDB:PV07_12811"/>
<sequence>GDFVHVLVTTRQRDMFRQIAEVIELPPLSDDEAIQLFQLQRGSSPGEYVPAPPNLITRLGGLPLLITQMAALLKRRQKQNEDMTTLLSIYETDTKEILQFQPRFFWAYRSSAYATFDETMQAICRSYDRQEPLVSNFLTLLAFFDSSTPLNQSLFRRHWESNTDRSGWMSLFTRMDRGSKPSWDGDRFWRLLSIAYNSFLLDTLSYQAATFSVHRVMRDWLKLRIAPADRPRYTQDRDSILTPIIGG</sequence>
<keyword evidence="2" id="KW-1185">Reference proteome</keyword>
<dbReference type="HOGENOM" id="CLU_1126793_0_0_1"/>
<dbReference type="Proteomes" id="UP000054466">
    <property type="component" value="Unassembled WGS sequence"/>
</dbReference>
<evidence type="ECO:0000313" key="1">
    <source>
        <dbReference type="EMBL" id="KIW21759.1"/>
    </source>
</evidence>
<gene>
    <name evidence="1" type="ORF">PV07_12811</name>
</gene>
<dbReference type="SUPFAM" id="SSF52540">
    <property type="entry name" value="P-loop containing nucleoside triphosphate hydrolases"/>
    <property type="match status" value="1"/>
</dbReference>
<protein>
    <submittedName>
        <fullName evidence="1">Uncharacterized protein</fullName>
    </submittedName>
</protein>
<dbReference type="AlphaFoldDB" id="A0A0D2CDW6"/>